<dbReference type="Proteomes" id="UP000324222">
    <property type="component" value="Unassembled WGS sequence"/>
</dbReference>
<dbReference type="Pfam" id="PF13927">
    <property type="entry name" value="Ig_3"/>
    <property type="match status" value="1"/>
</dbReference>
<protein>
    <recommendedName>
        <fullName evidence="1">Ig-like domain-containing protein</fullName>
    </recommendedName>
</protein>
<comment type="caution">
    <text evidence="2">The sequence shown here is derived from an EMBL/GenBank/DDBJ whole genome shotgun (WGS) entry which is preliminary data.</text>
</comment>
<name>A0A5B7ISS5_PORTR</name>
<dbReference type="OrthoDB" id="6159398at2759"/>
<dbReference type="PROSITE" id="PS50835">
    <property type="entry name" value="IG_LIKE"/>
    <property type="match status" value="1"/>
</dbReference>
<dbReference type="InterPro" id="IPR013783">
    <property type="entry name" value="Ig-like_fold"/>
</dbReference>
<gene>
    <name evidence="2" type="ORF">E2C01_079442</name>
</gene>
<dbReference type="AlphaFoldDB" id="A0A5B7ISS5"/>
<organism evidence="2 3">
    <name type="scientific">Portunus trituberculatus</name>
    <name type="common">Swimming crab</name>
    <name type="synonym">Neptunus trituberculatus</name>
    <dbReference type="NCBI Taxonomy" id="210409"/>
    <lineage>
        <taxon>Eukaryota</taxon>
        <taxon>Metazoa</taxon>
        <taxon>Ecdysozoa</taxon>
        <taxon>Arthropoda</taxon>
        <taxon>Crustacea</taxon>
        <taxon>Multicrustacea</taxon>
        <taxon>Malacostraca</taxon>
        <taxon>Eumalacostraca</taxon>
        <taxon>Eucarida</taxon>
        <taxon>Decapoda</taxon>
        <taxon>Pleocyemata</taxon>
        <taxon>Brachyura</taxon>
        <taxon>Eubrachyura</taxon>
        <taxon>Portunoidea</taxon>
        <taxon>Portunidae</taxon>
        <taxon>Portuninae</taxon>
        <taxon>Portunus</taxon>
    </lineage>
</organism>
<accession>A0A5B7ISS5</accession>
<dbReference type="SUPFAM" id="SSF48726">
    <property type="entry name" value="Immunoglobulin"/>
    <property type="match status" value="1"/>
</dbReference>
<evidence type="ECO:0000259" key="1">
    <source>
        <dbReference type="PROSITE" id="PS50835"/>
    </source>
</evidence>
<keyword evidence="3" id="KW-1185">Reference proteome</keyword>
<dbReference type="InterPro" id="IPR007110">
    <property type="entry name" value="Ig-like_dom"/>
</dbReference>
<dbReference type="InterPro" id="IPR036179">
    <property type="entry name" value="Ig-like_dom_sf"/>
</dbReference>
<evidence type="ECO:0000313" key="2">
    <source>
        <dbReference type="EMBL" id="MPC84696.1"/>
    </source>
</evidence>
<dbReference type="Gene3D" id="2.60.40.10">
    <property type="entry name" value="Immunoglobulins"/>
    <property type="match status" value="1"/>
</dbReference>
<reference evidence="2 3" key="1">
    <citation type="submission" date="2019-05" db="EMBL/GenBank/DDBJ databases">
        <title>Another draft genome of Portunus trituberculatus and its Hox gene families provides insights of decapod evolution.</title>
        <authorList>
            <person name="Jeong J.-H."/>
            <person name="Song I."/>
            <person name="Kim S."/>
            <person name="Choi T."/>
            <person name="Kim D."/>
            <person name="Ryu S."/>
            <person name="Kim W."/>
        </authorList>
    </citation>
    <scope>NUCLEOTIDE SEQUENCE [LARGE SCALE GENOMIC DNA]</scope>
    <source>
        <tissue evidence="2">Muscle</tissue>
    </source>
</reference>
<dbReference type="EMBL" id="VSRR010066151">
    <property type="protein sequence ID" value="MPC84696.1"/>
    <property type="molecule type" value="Genomic_DNA"/>
</dbReference>
<sequence>MTVEEGEDVKLRCEATGDPTPVLTWKREDGRHFTVNNTRGGMEAYRRIQGELREGKAVVGVGVKDEGRNNSRRGRPWKE</sequence>
<feature type="domain" description="Ig-like" evidence="1">
    <location>
        <begin position="1"/>
        <end position="28"/>
    </location>
</feature>
<proteinExistence type="predicted"/>
<evidence type="ECO:0000313" key="3">
    <source>
        <dbReference type="Proteomes" id="UP000324222"/>
    </source>
</evidence>